<dbReference type="PIRSF" id="PIRSF036956">
    <property type="entry name" value="Hrs_Vps27"/>
    <property type="match status" value="1"/>
</dbReference>
<dbReference type="GO" id="GO:0043130">
    <property type="term" value="F:ubiquitin binding"/>
    <property type="evidence" value="ECO:0007669"/>
    <property type="project" value="InterPro"/>
</dbReference>
<evidence type="ECO:0000256" key="6">
    <source>
        <dbReference type="ARBA" id="ARBA00022771"/>
    </source>
</evidence>
<feature type="domain" description="FYVE-type" evidence="11">
    <location>
        <begin position="157"/>
        <end position="217"/>
    </location>
</feature>
<evidence type="ECO:0000259" key="11">
    <source>
        <dbReference type="PROSITE" id="PS50178"/>
    </source>
</evidence>
<dbReference type="Gene3D" id="1.20.5.1940">
    <property type="match status" value="1"/>
</dbReference>
<feature type="domain" description="VHS" evidence="12">
    <location>
        <begin position="12"/>
        <end position="140"/>
    </location>
</feature>
<evidence type="ECO:0000256" key="7">
    <source>
        <dbReference type="ARBA" id="ARBA00022833"/>
    </source>
</evidence>
<dbReference type="SUPFAM" id="SSF57903">
    <property type="entry name" value="FYVE/PHD zinc finger"/>
    <property type="match status" value="1"/>
</dbReference>
<keyword evidence="6 8" id="KW-0863">Zinc-finger</keyword>
<dbReference type="CDD" id="cd21387">
    <property type="entry name" value="GAT_Hrs"/>
    <property type="match status" value="1"/>
</dbReference>
<evidence type="ECO:0000256" key="5">
    <source>
        <dbReference type="ARBA" id="ARBA00022723"/>
    </source>
</evidence>
<evidence type="ECO:0000256" key="4">
    <source>
        <dbReference type="ARBA" id="ARBA00022553"/>
    </source>
</evidence>
<dbReference type="Pfam" id="PF12210">
    <property type="entry name" value="Hrs_helical"/>
    <property type="match status" value="1"/>
</dbReference>
<dbReference type="GO" id="GO:0031623">
    <property type="term" value="P:receptor internalization"/>
    <property type="evidence" value="ECO:0007669"/>
    <property type="project" value="TreeGrafter"/>
</dbReference>
<dbReference type="InterPro" id="IPR002014">
    <property type="entry name" value="VHS_dom"/>
</dbReference>
<dbReference type="InterPro" id="IPR000306">
    <property type="entry name" value="Znf_FYVE"/>
</dbReference>
<evidence type="ECO:0000256" key="9">
    <source>
        <dbReference type="SAM" id="Coils"/>
    </source>
</evidence>
<feature type="compositionally biased region" description="Low complexity" evidence="10">
    <location>
        <begin position="688"/>
        <end position="709"/>
    </location>
</feature>
<dbReference type="SMART" id="SM00288">
    <property type="entry name" value="VHS"/>
    <property type="match status" value="1"/>
</dbReference>
<name>A0AA39LIC8_9BILA</name>
<dbReference type="Pfam" id="PF01363">
    <property type="entry name" value="FYVE"/>
    <property type="match status" value="1"/>
</dbReference>
<dbReference type="InterPro" id="IPR017455">
    <property type="entry name" value="Znf_FYVE-rel"/>
</dbReference>
<protein>
    <recommendedName>
        <fullName evidence="2">Hepatocyte growth factor-regulated tyrosine kinase substrate</fullName>
    </recommendedName>
</protein>
<evidence type="ECO:0000256" key="10">
    <source>
        <dbReference type="SAM" id="MobiDB-lite"/>
    </source>
</evidence>
<dbReference type="InterPro" id="IPR003903">
    <property type="entry name" value="UIM_dom"/>
</dbReference>
<evidence type="ECO:0000259" key="12">
    <source>
        <dbReference type="PROSITE" id="PS50179"/>
    </source>
</evidence>
<organism evidence="13 14">
    <name type="scientific">Steinernema hermaphroditum</name>
    <dbReference type="NCBI Taxonomy" id="289476"/>
    <lineage>
        <taxon>Eukaryota</taxon>
        <taxon>Metazoa</taxon>
        <taxon>Ecdysozoa</taxon>
        <taxon>Nematoda</taxon>
        <taxon>Chromadorea</taxon>
        <taxon>Rhabditida</taxon>
        <taxon>Tylenchina</taxon>
        <taxon>Panagrolaimomorpha</taxon>
        <taxon>Strongyloidoidea</taxon>
        <taxon>Steinernematidae</taxon>
        <taxon>Steinernema</taxon>
    </lineage>
</organism>
<dbReference type="GO" id="GO:0005769">
    <property type="term" value="C:early endosome"/>
    <property type="evidence" value="ECO:0007669"/>
    <property type="project" value="TreeGrafter"/>
</dbReference>
<feature type="region of interest" description="Disordered" evidence="10">
    <location>
        <begin position="216"/>
        <end position="243"/>
    </location>
</feature>
<feature type="compositionally biased region" description="Polar residues" evidence="10">
    <location>
        <begin position="752"/>
        <end position="761"/>
    </location>
</feature>
<dbReference type="AlphaFoldDB" id="A0AA39LIC8"/>
<feature type="compositionally biased region" description="Polar residues" evidence="10">
    <location>
        <begin position="385"/>
        <end position="401"/>
    </location>
</feature>
<feature type="region of interest" description="Disordered" evidence="10">
    <location>
        <begin position="735"/>
        <end position="780"/>
    </location>
</feature>
<dbReference type="GO" id="GO:0008270">
    <property type="term" value="F:zinc ion binding"/>
    <property type="evidence" value="ECO:0007669"/>
    <property type="project" value="UniProtKB-KW"/>
</dbReference>
<dbReference type="InterPro" id="IPR024641">
    <property type="entry name" value="HRS_helical"/>
</dbReference>
<keyword evidence="5" id="KW-0479">Metal-binding</keyword>
<accession>A0AA39LIC8</accession>
<dbReference type="InterPro" id="IPR013083">
    <property type="entry name" value="Znf_RING/FYVE/PHD"/>
</dbReference>
<keyword evidence="7" id="KW-0862">Zinc</keyword>
<dbReference type="Proteomes" id="UP001175271">
    <property type="component" value="Unassembled WGS sequence"/>
</dbReference>
<dbReference type="CDD" id="cd15720">
    <property type="entry name" value="FYVE_Hrs"/>
    <property type="match status" value="1"/>
</dbReference>
<feature type="compositionally biased region" description="Basic and acidic residues" evidence="10">
    <location>
        <begin position="221"/>
        <end position="243"/>
    </location>
</feature>
<sequence>MAKRFEKTLELATDSTLLEPNWDGILSCVDAIRGGEVSPRVALMAIVKRCHSDNPHTGHHALLTLEACVKNCGTNFHKEVATKAFMEDMRTLATEGNSSKIREKVLELLQCWASAFKSKSEYKIVVDTHNLMKLSGVSFPAMREADAMFLSESAPEWADGEVCFRCRTQFGLITRKHHCRACGQVFCDRCSSKQMILPNFGIEKMVRVCDTCFNKRSSPSTERKNDGESAKSIDKTMDDKEANEKRLRELEAKEDEDIAKAIELSKLEAEKKNRELQQQREMLNYYNGTESMAEISTPYADTAIMSSASTTALNGHGVPPIYKNDSYVPYDRAPAKSVSEVNCVKGSVEFEAGPELSHYLDRDYWTERNNKNADLKASAPPPSELSYSGSASTMATPVPNSWSTERKAVDIDSASKNGGGYVGNFPADREEIDGDVEETAKFCQALEQQVTTMDNRIRSNLNRGRSIINDTAIQSLFVKLAELHSDVIRRMNDLDEKREYYEQLQDRVAHISEARLAVNALREDHVQEKRARELAEQQERQRQMQAKLDFMRNKKQEMLVYQRHLALQKFQQQEQEMQMRRMNPAPWSIPGVPVSAQSYAGGSYWTPENHSLAMTQSQMPNAIDQGQVRGQPPAPVFYQQAMPIPQSPAGPAIHQFPVGISQPAVTGFYQQPISSMLPQPGLPFAQQVQAGGQPPAQMFYPQPISIPQQQQPPIPEADQIQQTVQQTAQQTVQQTAQQTVQQNEVPAHPYGGTQQVDQQAQGGHPAGTNAQTEELLISLD</sequence>
<dbReference type="InterPro" id="IPR008942">
    <property type="entry name" value="ENTH_VHS"/>
</dbReference>
<evidence type="ECO:0000313" key="14">
    <source>
        <dbReference type="Proteomes" id="UP001175271"/>
    </source>
</evidence>
<comment type="subcellular location">
    <subcellularLocation>
        <location evidence="1">Cytoplasm</location>
    </subcellularLocation>
</comment>
<dbReference type="PROSITE" id="PS50178">
    <property type="entry name" value="ZF_FYVE"/>
    <property type="match status" value="1"/>
</dbReference>
<evidence type="ECO:0000313" key="13">
    <source>
        <dbReference type="EMBL" id="KAK0398225.1"/>
    </source>
</evidence>
<feature type="region of interest" description="Disordered" evidence="10">
    <location>
        <begin position="688"/>
        <end position="714"/>
    </location>
</feature>
<keyword evidence="3" id="KW-0963">Cytoplasm</keyword>
<proteinExistence type="predicted"/>
<dbReference type="Gene3D" id="1.25.40.90">
    <property type="match status" value="1"/>
</dbReference>
<reference evidence="13" key="1">
    <citation type="submission" date="2023-06" db="EMBL/GenBank/DDBJ databases">
        <title>Genomic analysis of the entomopathogenic nematode Steinernema hermaphroditum.</title>
        <authorList>
            <person name="Schwarz E.M."/>
            <person name="Heppert J.K."/>
            <person name="Baniya A."/>
            <person name="Schwartz H.T."/>
            <person name="Tan C.-H."/>
            <person name="Antoshechkin I."/>
            <person name="Sternberg P.W."/>
            <person name="Goodrich-Blair H."/>
            <person name="Dillman A.R."/>
        </authorList>
    </citation>
    <scope>NUCLEOTIDE SEQUENCE</scope>
    <source>
        <strain evidence="13">PS9179</strain>
        <tissue evidence="13">Whole animal</tissue>
    </source>
</reference>
<dbReference type="PROSITE" id="PS50179">
    <property type="entry name" value="VHS"/>
    <property type="match status" value="1"/>
</dbReference>
<dbReference type="PROSITE" id="PS50330">
    <property type="entry name" value="UIM"/>
    <property type="match status" value="1"/>
</dbReference>
<dbReference type="SMART" id="SM00726">
    <property type="entry name" value="UIM"/>
    <property type="match status" value="1"/>
</dbReference>
<keyword evidence="14" id="KW-1185">Reference proteome</keyword>
<dbReference type="GO" id="GO:0032456">
    <property type="term" value="P:endocytic recycling"/>
    <property type="evidence" value="ECO:0007669"/>
    <property type="project" value="TreeGrafter"/>
</dbReference>
<dbReference type="Pfam" id="PF00790">
    <property type="entry name" value="VHS"/>
    <property type="match status" value="1"/>
</dbReference>
<feature type="coiled-coil region" evidence="9">
    <location>
        <begin position="494"/>
        <end position="554"/>
    </location>
</feature>
<keyword evidence="9" id="KW-0175">Coiled coil</keyword>
<dbReference type="Gene3D" id="3.30.40.10">
    <property type="entry name" value="Zinc/RING finger domain, C3HC4 (zinc finger)"/>
    <property type="match status" value="1"/>
</dbReference>
<evidence type="ECO:0000256" key="8">
    <source>
        <dbReference type="PROSITE-ProRule" id="PRU00091"/>
    </source>
</evidence>
<dbReference type="EMBL" id="JAUCMV010000005">
    <property type="protein sequence ID" value="KAK0398225.1"/>
    <property type="molecule type" value="Genomic_DNA"/>
</dbReference>
<gene>
    <name evidence="13" type="ORF">QR680_002483</name>
</gene>
<dbReference type="InterPro" id="IPR011011">
    <property type="entry name" value="Znf_FYVE_PHD"/>
</dbReference>
<dbReference type="InterPro" id="IPR017073">
    <property type="entry name" value="HGS/VPS27"/>
</dbReference>
<evidence type="ECO:0000256" key="3">
    <source>
        <dbReference type="ARBA" id="ARBA00022490"/>
    </source>
</evidence>
<evidence type="ECO:0000256" key="1">
    <source>
        <dbReference type="ARBA" id="ARBA00004496"/>
    </source>
</evidence>
<feature type="region of interest" description="Disordered" evidence="10">
    <location>
        <begin position="373"/>
        <end position="401"/>
    </location>
</feature>
<comment type="caution">
    <text evidence="13">The sequence shown here is derived from an EMBL/GenBank/DDBJ whole genome shotgun (WGS) entry which is preliminary data.</text>
</comment>
<dbReference type="PANTHER" id="PTHR46275">
    <property type="entry name" value="HEPATOCYTE GROWTH FACTOR-REGULATED TYROSINE KINASE SUBSTRATE"/>
    <property type="match status" value="1"/>
</dbReference>
<dbReference type="GO" id="GO:0035091">
    <property type="term" value="F:phosphatidylinositol binding"/>
    <property type="evidence" value="ECO:0007669"/>
    <property type="project" value="InterPro"/>
</dbReference>
<evidence type="ECO:0000256" key="2">
    <source>
        <dbReference type="ARBA" id="ARBA00015450"/>
    </source>
</evidence>
<dbReference type="SMART" id="SM00064">
    <property type="entry name" value="FYVE"/>
    <property type="match status" value="1"/>
</dbReference>
<dbReference type="PANTHER" id="PTHR46275:SF1">
    <property type="entry name" value="HEPATOCYTE GROWTH FACTOR-REGULATED TYROSINE KINASE SUBSTRATE"/>
    <property type="match status" value="1"/>
</dbReference>
<keyword evidence="4" id="KW-0597">Phosphoprotein</keyword>
<dbReference type="SUPFAM" id="SSF48464">
    <property type="entry name" value="ENTH/VHS domain"/>
    <property type="match status" value="1"/>
</dbReference>